<gene>
    <name evidence="1" type="ORF">GCM10009533_61680</name>
</gene>
<dbReference type="InterPro" id="IPR038056">
    <property type="entry name" value="YjbR-like_sf"/>
</dbReference>
<dbReference type="RefSeq" id="WP_009949372.1">
    <property type="nucleotide sequence ID" value="NZ_BAAAGS010000067.1"/>
</dbReference>
<dbReference type="EMBL" id="BAAAGS010000067">
    <property type="protein sequence ID" value="GAA0555495.1"/>
    <property type="molecule type" value="Genomic_DNA"/>
</dbReference>
<evidence type="ECO:0008006" key="3">
    <source>
        <dbReference type="Google" id="ProtNLM"/>
    </source>
</evidence>
<dbReference type="Proteomes" id="UP001500729">
    <property type="component" value="Unassembled WGS sequence"/>
</dbReference>
<dbReference type="Pfam" id="PF04237">
    <property type="entry name" value="YjbR"/>
    <property type="match status" value="1"/>
</dbReference>
<name>A0ABN1DYP2_SACER</name>
<keyword evidence="2" id="KW-1185">Reference proteome</keyword>
<protein>
    <recommendedName>
        <fullName evidence="3">YjbR protein</fullName>
    </recommendedName>
</protein>
<organism evidence="1 2">
    <name type="scientific">Saccharopolyspora erythraea</name>
    <name type="common">Streptomyces erythraeus</name>
    <dbReference type="NCBI Taxonomy" id="1836"/>
    <lineage>
        <taxon>Bacteria</taxon>
        <taxon>Bacillati</taxon>
        <taxon>Actinomycetota</taxon>
        <taxon>Actinomycetes</taxon>
        <taxon>Pseudonocardiales</taxon>
        <taxon>Pseudonocardiaceae</taxon>
        <taxon>Saccharopolyspora</taxon>
    </lineage>
</organism>
<dbReference type="SUPFAM" id="SSF142906">
    <property type="entry name" value="YjbR-like"/>
    <property type="match status" value="1"/>
</dbReference>
<evidence type="ECO:0000313" key="2">
    <source>
        <dbReference type="Proteomes" id="UP001500729"/>
    </source>
</evidence>
<reference evidence="1 2" key="1">
    <citation type="journal article" date="2019" name="Int. J. Syst. Evol. Microbiol.">
        <title>The Global Catalogue of Microorganisms (GCM) 10K type strain sequencing project: providing services to taxonomists for standard genome sequencing and annotation.</title>
        <authorList>
            <consortium name="The Broad Institute Genomics Platform"/>
            <consortium name="The Broad Institute Genome Sequencing Center for Infectious Disease"/>
            <person name="Wu L."/>
            <person name="Ma J."/>
        </authorList>
    </citation>
    <scope>NUCLEOTIDE SEQUENCE [LARGE SCALE GENOMIC DNA]</scope>
    <source>
        <strain evidence="1 2">JCM 10303</strain>
    </source>
</reference>
<comment type="caution">
    <text evidence="1">The sequence shown here is derived from an EMBL/GenBank/DDBJ whole genome shotgun (WGS) entry which is preliminary data.</text>
</comment>
<proteinExistence type="predicted"/>
<dbReference type="InterPro" id="IPR058532">
    <property type="entry name" value="YjbR/MT2646/Rv2570-like"/>
</dbReference>
<evidence type="ECO:0000313" key="1">
    <source>
        <dbReference type="EMBL" id="GAA0555495.1"/>
    </source>
</evidence>
<accession>A0ABN1DYP2</accession>
<sequence length="114" mass="12925">MGVPDARFLRMVDGLADVERAQARDYTSFSVHGKRFGYYWPRTSTVGLKQTLAEQIALVSERPEVFEVQFTAGGFGWVVVYLAKIDADELTELLYEAWRLSAPEPLVEEHPYPA</sequence>